<accession>B8BRQ3</accession>
<dbReference type="Pfam" id="PF24906">
    <property type="entry name" value="Zf_WRKY19"/>
    <property type="match status" value="1"/>
</dbReference>
<dbReference type="EMBL" id="CM000638">
    <property type="protein sequence ID" value="EED95999.1"/>
    <property type="molecule type" value="Genomic_DNA"/>
</dbReference>
<feature type="domain" description="WRKY19-like zinc finger" evidence="1">
    <location>
        <begin position="142"/>
        <end position="163"/>
    </location>
</feature>
<sequence>MTSKSEMRTFYPSAFSDFREQHFACPNAEETHRARTFLCISDHKSTVTTPHETPTPATPATPHETPATGSILFILIHINSACNIEQRLPSHKHILIMSTFLDPPTLPSNMAFLQATPAAAVHFPSKAHQSASVTDVAKIYRRTCSVAGCNNGIVQGGLCVSHGAKRRTCKFPGCMKNSKMAGMCSKHGPPRKKCGHDGCVNVAVKAGMCKSHGAWSRTCSVDGCKRVACINLMCKKHYCQAAETIQRKENEAKAYAQSLSLPTQAPFQRDCLAQNDTSDIVPQAQMILAAQNALSAQMELSHMLAIQNHMSLLRASSLYPIDARSFASAHQSPLVFNTDRPRQLPSRDDFNQYILDTTQRRIVAPNHHRMNMVEPDSSAAATMLCLARTRSPPFSGINQGQRHFFY</sequence>
<evidence type="ECO:0000313" key="3">
    <source>
        <dbReference type="Proteomes" id="UP000001449"/>
    </source>
</evidence>
<protein>
    <recommendedName>
        <fullName evidence="1">WRKY19-like zinc finger domain-containing protein</fullName>
    </recommendedName>
</protein>
<dbReference type="InParanoid" id="B8BRQ3"/>
<dbReference type="GeneID" id="7445541"/>
<reference evidence="2 3" key="2">
    <citation type="journal article" date="2008" name="Nature">
        <title>The Phaeodactylum genome reveals the evolutionary history of diatom genomes.</title>
        <authorList>
            <person name="Bowler C."/>
            <person name="Allen A.E."/>
            <person name="Badger J.H."/>
            <person name="Grimwood J."/>
            <person name="Jabbari K."/>
            <person name="Kuo A."/>
            <person name="Maheswari U."/>
            <person name="Martens C."/>
            <person name="Maumus F."/>
            <person name="Otillar R.P."/>
            <person name="Rayko E."/>
            <person name="Salamov A."/>
            <person name="Vandepoele K."/>
            <person name="Beszteri B."/>
            <person name="Gruber A."/>
            <person name="Heijde M."/>
            <person name="Katinka M."/>
            <person name="Mock T."/>
            <person name="Valentin K."/>
            <person name="Verret F."/>
            <person name="Berges J.A."/>
            <person name="Brownlee C."/>
            <person name="Cadoret J.P."/>
            <person name="Chiovitti A."/>
            <person name="Choi C.J."/>
            <person name="Coesel S."/>
            <person name="De Martino A."/>
            <person name="Detter J.C."/>
            <person name="Durkin C."/>
            <person name="Falciatore A."/>
            <person name="Fournet J."/>
            <person name="Haruta M."/>
            <person name="Huysman M.J."/>
            <person name="Jenkins B.D."/>
            <person name="Jiroutova K."/>
            <person name="Jorgensen R.E."/>
            <person name="Joubert Y."/>
            <person name="Kaplan A."/>
            <person name="Kroger N."/>
            <person name="Kroth P.G."/>
            <person name="La Roche J."/>
            <person name="Lindquist E."/>
            <person name="Lommer M."/>
            <person name="Martin-Jezequel V."/>
            <person name="Lopez P.J."/>
            <person name="Lucas S."/>
            <person name="Mangogna M."/>
            <person name="McGinnis K."/>
            <person name="Medlin L.K."/>
            <person name="Montsant A."/>
            <person name="Oudot-Le Secq M.P."/>
            <person name="Napoli C."/>
            <person name="Obornik M."/>
            <person name="Parker M.S."/>
            <person name="Petit J.L."/>
            <person name="Porcel B.M."/>
            <person name="Poulsen N."/>
            <person name="Robison M."/>
            <person name="Rychlewski L."/>
            <person name="Rynearson T.A."/>
            <person name="Schmutz J."/>
            <person name="Shapiro H."/>
            <person name="Siaut M."/>
            <person name="Stanley M."/>
            <person name="Sussman M.R."/>
            <person name="Taylor A.R."/>
            <person name="Vardi A."/>
            <person name="von Dassow P."/>
            <person name="Vyverman W."/>
            <person name="Willis A."/>
            <person name="Wyrwicz L.S."/>
            <person name="Rokhsar D.S."/>
            <person name="Weissenbach J."/>
            <person name="Armbrust E.V."/>
            <person name="Green B.R."/>
            <person name="Van de Peer Y."/>
            <person name="Grigoriev I.V."/>
        </authorList>
    </citation>
    <scope>NUCLEOTIDE SEQUENCE [LARGE SCALE GENOMIC DNA]</scope>
    <source>
        <strain evidence="2 3">CCMP1335</strain>
    </source>
</reference>
<organism evidence="2 3">
    <name type="scientific">Thalassiosira pseudonana</name>
    <name type="common">Marine diatom</name>
    <name type="synonym">Cyclotella nana</name>
    <dbReference type="NCBI Taxonomy" id="35128"/>
    <lineage>
        <taxon>Eukaryota</taxon>
        <taxon>Sar</taxon>
        <taxon>Stramenopiles</taxon>
        <taxon>Ochrophyta</taxon>
        <taxon>Bacillariophyta</taxon>
        <taxon>Coscinodiscophyceae</taxon>
        <taxon>Thalassiosirophycidae</taxon>
        <taxon>Thalassiosirales</taxon>
        <taxon>Thalassiosiraceae</taxon>
        <taxon>Thalassiosira</taxon>
    </lineage>
</organism>
<reference evidence="2 3" key="1">
    <citation type="journal article" date="2004" name="Science">
        <title>The genome of the diatom Thalassiosira pseudonana: ecology, evolution, and metabolism.</title>
        <authorList>
            <person name="Armbrust E.V."/>
            <person name="Berges J.A."/>
            <person name="Bowler C."/>
            <person name="Green B.R."/>
            <person name="Martinez D."/>
            <person name="Putnam N.H."/>
            <person name="Zhou S."/>
            <person name="Allen A.E."/>
            <person name="Apt K.E."/>
            <person name="Bechner M."/>
            <person name="Brzezinski M.A."/>
            <person name="Chaal B.K."/>
            <person name="Chiovitti A."/>
            <person name="Davis A.K."/>
            <person name="Demarest M.S."/>
            <person name="Detter J.C."/>
            <person name="Glavina T."/>
            <person name="Goodstein D."/>
            <person name="Hadi M.Z."/>
            <person name="Hellsten U."/>
            <person name="Hildebrand M."/>
            <person name="Jenkins B.D."/>
            <person name="Jurka J."/>
            <person name="Kapitonov V.V."/>
            <person name="Kroger N."/>
            <person name="Lau W.W."/>
            <person name="Lane T.W."/>
            <person name="Larimer F.W."/>
            <person name="Lippmeier J.C."/>
            <person name="Lucas S."/>
            <person name="Medina M."/>
            <person name="Montsant A."/>
            <person name="Obornik M."/>
            <person name="Parker M.S."/>
            <person name="Palenik B."/>
            <person name="Pazour G.J."/>
            <person name="Richardson P.M."/>
            <person name="Rynearson T.A."/>
            <person name="Saito M.A."/>
            <person name="Schwartz D.C."/>
            <person name="Thamatrakoln K."/>
            <person name="Valentin K."/>
            <person name="Vardi A."/>
            <person name="Wilkerson F.P."/>
            <person name="Rokhsar D.S."/>
        </authorList>
    </citation>
    <scope>NUCLEOTIDE SEQUENCE [LARGE SCALE GENOMIC DNA]</scope>
    <source>
        <strain evidence="2 3">CCMP1335</strain>
    </source>
</reference>
<dbReference type="PaxDb" id="35128-Thaps20962"/>
<dbReference type="STRING" id="35128.B8BRQ3"/>
<dbReference type="RefSeq" id="XP_002286358.1">
    <property type="nucleotide sequence ID" value="XM_002286322.1"/>
</dbReference>
<gene>
    <name evidence="2" type="ORF">THAPSDRAFT_20962</name>
</gene>
<dbReference type="PANTHER" id="PTHR31827:SF1">
    <property type="entry name" value="EMB|CAB89363.1"/>
    <property type="match status" value="1"/>
</dbReference>
<dbReference type="Proteomes" id="UP000001449">
    <property type="component" value="Chromosome 1"/>
</dbReference>
<dbReference type="InterPro" id="IPR056866">
    <property type="entry name" value="Znf_WRKY19"/>
</dbReference>
<evidence type="ECO:0000259" key="1">
    <source>
        <dbReference type="Pfam" id="PF24906"/>
    </source>
</evidence>
<dbReference type="AlphaFoldDB" id="B8BRQ3"/>
<dbReference type="PANTHER" id="PTHR31827">
    <property type="entry name" value="EMB|CAB89363.1"/>
    <property type="match status" value="1"/>
</dbReference>
<proteinExistence type="predicted"/>
<keyword evidence="3" id="KW-1185">Reference proteome</keyword>
<evidence type="ECO:0000313" key="2">
    <source>
        <dbReference type="EMBL" id="EED95999.1"/>
    </source>
</evidence>
<dbReference type="eggNOG" id="ENOG502T23I">
    <property type="taxonomic scope" value="Eukaryota"/>
</dbReference>
<dbReference type="KEGG" id="tps:THAPSDRAFT_20962"/>
<dbReference type="HOGENOM" id="CLU_056660_0_0_1"/>
<name>B8BRQ3_THAPS</name>